<dbReference type="AlphaFoldDB" id="A0A6J4UZM8"/>
<reference evidence="1" key="1">
    <citation type="submission" date="2020-02" db="EMBL/GenBank/DDBJ databases">
        <authorList>
            <person name="Meier V. D."/>
        </authorList>
    </citation>
    <scope>NUCLEOTIDE SEQUENCE</scope>
    <source>
        <strain evidence="1">AVDCRST_MAG59</strain>
    </source>
</reference>
<accession>A0A6J4UZM8</accession>
<organism evidence="1">
    <name type="scientific">uncultured Thermomicrobiales bacterium</name>
    <dbReference type="NCBI Taxonomy" id="1645740"/>
    <lineage>
        <taxon>Bacteria</taxon>
        <taxon>Pseudomonadati</taxon>
        <taxon>Thermomicrobiota</taxon>
        <taxon>Thermomicrobia</taxon>
        <taxon>Thermomicrobiales</taxon>
        <taxon>environmental samples</taxon>
    </lineage>
</organism>
<sequence length="104" mass="12245">MIEAWADPARPNCRHEFNPERRIVVHRALRQWRSLGFRGQQAPAVEVRQRCAVRRRLQPVVRRGLPGRFRARWRGRCGMESPFRPLCFFAGNQGYPLFNESRGS</sequence>
<evidence type="ECO:0000313" key="1">
    <source>
        <dbReference type="EMBL" id="CAA9562578.1"/>
    </source>
</evidence>
<proteinExistence type="predicted"/>
<protein>
    <submittedName>
        <fullName evidence="1">Uncharacterized protein</fullName>
    </submittedName>
</protein>
<name>A0A6J4UZM8_9BACT</name>
<gene>
    <name evidence="1" type="ORF">AVDCRST_MAG59-2717</name>
</gene>
<dbReference type="EMBL" id="CADCWF010000175">
    <property type="protein sequence ID" value="CAA9562578.1"/>
    <property type="molecule type" value="Genomic_DNA"/>
</dbReference>